<accession>A0A656D5E3</accession>
<evidence type="ECO:0000313" key="3">
    <source>
        <dbReference type="Proteomes" id="UP000243065"/>
    </source>
</evidence>
<keyword evidence="3" id="KW-1185">Reference proteome</keyword>
<evidence type="ECO:0000259" key="1">
    <source>
        <dbReference type="SMART" id="SM00465"/>
    </source>
</evidence>
<dbReference type="SMART" id="SM00465">
    <property type="entry name" value="GIYc"/>
    <property type="match status" value="1"/>
</dbReference>
<dbReference type="PANTHER" id="PTHR37460:SF1">
    <property type="entry name" value="ENDONUCLEASE III"/>
    <property type="match status" value="1"/>
</dbReference>
<evidence type="ECO:0000313" key="2">
    <source>
        <dbReference type="EMBL" id="CUS98723.1"/>
    </source>
</evidence>
<dbReference type="CDD" id="cd10441">
    <property type="entry name" value="GIY-YIG_COG1833"/>
    <property type="match status" value="1"/>
</dbReference>
<gene>
    <name evidence="2" type="ORF">JGI24_00493</name>
</gene>
<feature type="domain" description="GIY-YIG" evidence="1">
    <location>
        <begin position="17"/>
        <end position="113"/>
    </location>
</feature>
<protein>
    <submittedName>
        <fullName evidence="2">Uri superfamily endonuclease</fullName>
    </submittedName>
</protein>
<dbReference type="InterPro" id="IPR002837">
    <property type="entry name" value="DUF123"/>
</dbReference>
<name>A0A656D5E3_KRYT1</name>
<dbReference type="Pfam" id="PF01986">
    <property type="entry name" value="DUF123"/>
    <property type="match status" value="1"/>
</dbReference>
<dbReference type="EMBL" id="CZVU01000014">
    <property type="protein sequence ID" value="CUS98723.1"/>
    <property type="molecule type" value="Genomic_DNA"/>
</dbReference>
<dbReference type="AlphaFoldDB" id="A0A656D5E3"/>
<sequence>MTYILLVFLKSEIEKVVGRLGKVKLSAGYYVYVGSARLNFKHRIRRHLARKKKLFWHIDYLLSDAKAKVVDVFYVDKVIEHEVARSLHELGFKVVENFGSSDCSCPGHLFYVDDEKKFEGLINGIGFKSYV</sequence>
<dbReference type="Proteomes" id="UP000243065">
    <property type="component" value="Unassembled WGS sequence"/>
</dbReference>
<dbReference type="GO" id="GO:0004519">
    <property type="term" value="F:endonuclease activity"/>
    <property type="evidence" value="ECO:0007669"/>
    <property type="project" value="UniProtKB-KW"/>
</dbReference>
<organism evidence="2 3">
    <name type="scientific">Kryptobacter tengchongensis</name>
    <dbReference type="NCBI Taxonomy" id="1643429"/>
    <lineage>
        <taxon>Bacteria</taxon>
        <taxon>Pseudomonadati</taxon>
        <taxon>Candidatus Kryptoniota</taxon>
        <taxon>Candidatus Kryptobacter</taxon>
    </lineage>
</organism>
<keyword evidence="2" id="KW-0255">Endonuclease</keyword>
<proteinExistence type="predicted"/>
<keyword evidence="2" id="KW-0378">Hydrolase</keyword>
<dbReference type="PANTHER" id="PTHR37460">
    <property type="entry name" value="ENDONUCLEASE III"/>
    <property type="match status" value="1"/>
</dbReference>
<keyword evidence="2" id="KW-0540">Nuclease</keyword>
<dbReference type="RefSeq" id="WP_159420566.1">
    <property type="nucleotide sequence ID" value="NZ_CZVU01000014.1"/>
</dbReference>
<dbReference type="InterPro" id="IPR000305">
    <property type="entry name" value="GIY-YIG_endonuc"/>
</dbReference>
<dbReference type="OrthoDB" id="9802365at2"/>
<reference evidence="2 3" key="1">
    <citation type="submission" date="2015-11" db="EMBL/GenBank/DDBJ databases">
        <authorList>
            <person name="Varghese N."/>
        </authorList>
    </citation>
    <scope>NUCLEOTIDE SEQUENCE [LARGE SCALE GENOMIC DNA]</scope>
    <source>
        <strain evidence="2 3">JGI-24</strain>
    </source>
</reference>